<dbReference type="PANTHER" id="PTHR47723:SF19">
    <property type="entry name" value="POLYNUCLEOTIDYL TRANSFERASE, RIBONUCLEASE H-LIKE SUPERFAMILY PROTEIN"/>
    <property type="match status" value="1"/>
</dbReference>
<evidence type="ECO:0000259" key="2">
    <source>
        <dbReference type="Pfam" id="PF13456"/>
    </source>
</evidence>
<dbReference type="Proteomes" id="UP001630127">
    <property type="component" value="Unassembled WGS sequence"/>
</dbReference>
<evidence type="ECO:0000313" key="3">
    <source>
        <dbReference type="EMBL" id="KAL3513418.1"/>
    </source>
</evidence>
<dbReference type="InterPro" id="IPR002156">
    <property type="entry name" value="RNaseH_domain"/>
</dbReference>
<dbReference type="SUPFAM" id="SSF53098">
    <property type="entry name" value="Ribonuclease H-like"/>
    <property type="match status" value="1"/>
</dbReference>
<sequence>MGFQKGLLVLLELISGYGYVLVKWIPPNIDVYKLNNNDVSRGNLREAVGRGIIRNHHGDLIAGFASYYSCCTTNMKEEARALLQGIQLCQIMQITNIMLEIDSSMLLKIPRKQCHSPWHLDIKFQQIFHHYSQFHHTTNYGYGEVDQLADLLTNRSCNQKMDEVLDPELEHQTYQGFGHEEHEAQGDDVPQNVAYATQEDIAQVVGGQEGQDIGHGNDDNDD</sequence>
<dbReference type="InterPro" id="IPR036397">
    <property type="entry name" value="RNaseH_sf"/>
</dbReference>
<reference evidence="3 4" key="1">
    <citation type="submission" date="2024-11" db="EMBL/GenBank/DDBJ databases">
        <title>A near-complete genome assembly of Cinchona calisaya.</title>
        <authorList>
            <person name="Lian D.C."/>
            <person name="Zhao X.W."/>
            <person name="Wei L."/>
        </authorList>
    </citation>
    <scope>NUCLEOTIDE SEQUENCE [LARGE SCALE GENOMIC DNA]</scope>
    <source>
        <tissue evidence="3">Nenye</tissue>
    </source>
</reference>
<protein>
    <recommendedName>
        <fullName evidence="2">RNase H type-1 domain-containing protein</fullName>
    </recommendedName>
</protein>
<proteinExistence type="predicted"/>
<dbReference type="CDD" id="cd06222">
    <property type="entry name" value="RNase_H_like"/>
    <property type="match status" value="1"/>
</dbReference>
<gene>
    <name evidence="3" type="ORF">ACH5RR_026135</name>
</gene>
<keyword evidence="4" id="KW-1185">Reference proteome</keyword>
<dbReference type="PANTHER" id="PTHR47723">
    <property type="entry name" value="OS05G0353850 PROTEIN"/>
    <property type="match status" value="1"/>
</dbReference>
<dbReference type="Gene3D" id="3.30.420.10">
    <property type="entry name" value="Ribonuclease H-like superfamily/Ribonuclease H"/>
    <property type="match status" value="1"/>
</dbReference>
<organism evidence="3 4">
    <name type="scientific">Cinchona calisaya</name>
    <dbReference type="NCBI Taxonomy" id="153742"/>
    <lineage>
        <taxon>Eukaryota</taxon>
        <taxon>Viridiplantae</taxon>
        <taxon>Streptophyta</taxon>
        <taxon>Embryophyta</taxon>
        <taxon>Tracheophyta</taxon>
        <taxon>Spermatophyta</taxon>
        <taxon>Magnoliopsida</taxon>
        <taxon>eudicotyledons</taxon>
        <taxon>Gunneridae</taxon>
        <taxon>Pentapetalae</taxon>
        <taxon>asterids</taxon>
        <taxon>lamiids</taxon>
        <taxon>Gentianales</taxon>
        <taxon>Rubiaceae</taxon>
        <taxon>Cinchonoideae</taxon>
        <taxon>Cinchoneae</taxon>
        <taxon>Cinchona</taxon>
    </lineage>
</organism>
<name>A0ABD2Z1N0_9GENT</name>
<evidence type="ECO:0000313" key="4">
    <source>
        <dbReference type="Proteomes" id="UP001630127"/>
    </source>
</evidence>
<dbReference type="EMBL" id="JBJUIK010000011">
    <property type="protein sequence ID" value="KAL3513418.1"/>
    <property type="molecule type" value="Genomic_DNA"/>
</dbReference>
<comment type="caution">
    <text evidence="3">The sequence shown here is derived from an EMBL/GenBank/DDBJ whole genome shotgun (WGS) entry which is preliminary data.</text>
</comment>
<feature type="domain" description="RNase H type-1" evidence="2">
    <location>
        <begin position="44"/>
        <end position="154"/>
    </location>
</feature>
<dbReference type="AlphaFoldDB" id="A0ABD2Z1N0"/>
<dbReference type="InterPro" id="IPR053151">
    <property type="entry name" value="RNase_H-like"/>
</dbReference>
<dbReference type="InterPro" id="IPR044730">
    <property type="entry name" value="RNase_H-like_dom_plant"/>
</dbReference>
<dbReference type="InterPro" id="IPR012337">
    <property type="entry name" value="RNaseH-like_sf"/>
</dbReference>
<evidence type="ECO:0000256" key="1">
    <source>
        <dbReference type="SAM" id="MobiDB-lite"/>
    </source>
</evidence>
<feature type="region of interest" description="Disordered" evidence="1">
    <location>
        <begin position="202"/>
        <end position="222"/>
    </location>
</feature>
<accession>A0ABD2Z1N0</accession>
<dbReference type="Pfam" id="PF13456">
    <property type="entry name" value="RVT_3"/>
    <property type="match status" value="1"/>
</dbReference>